<organism evidence="1">
    <name type="scientific">Medioppia subpectinata</name>
    <dbReference type="NCBI Taxonomy" id="1979941"/>
    <lineage>
        <taxon>Eukaryota</taxon>
        <taxon>Metazoa</taxon>
        <taxon>Ecdysozoa</taxon>
        <taxon>Arthropoda</taxon>
        <taxon>Chelicerata</taxon>
        <taxon>Arachnida</taxon>
        <taxon>Acari</taxon>
        <taxon>Acariformes</taxon>
        <taxon>Sarcoptiformes</taxon>
        <taxon>Oribatida</taxon>
        <taxon>Brachypylina</taxon>
        <taxon>Oppioidea</taxon>
        <taxon>Oppiidae</taxon>
        <taxon>Medioppia</taxon>
    </lineage>
</organism>
<dbReference type="EMBL" id="CAJPIZ010006228">
    <property type="protein sequence ID" value="CAG2109345.1"/>
    <property type="molecule type" value="Genomic_DNA"/>
</dbReference>
<name>A0A7R9Q2E8_9ACAR</name>
<proteinExistence type="predicted"/>
<dbReference type="EMBL" id="OC860803">
    <property type="protein sequence ID" value="CAD7628915.1"/>
    <property type="molecule type" value="Genomic_DNA"/>
</dbReference>
<dbReference type="OrthoDB" id="6527473at2759"/>
<accession>A0A7R9Q2E8</accession>
<dbReference type="SUPFAM" id="SSF50923">
    <property type="entry name" value="Hemopexin-like domain"/>
    <property type="match status" value="2"/>
</dbReference>
<evidence type="ECO:0000313" key="1">
    <source>
        <dbReference type="EMBL" id="CAD7628915.1"/>
    </source>
</evidence>
<protein>
    <submittedName>
        <fullName evidence="1">Uncharacterized protein</fullName>
    </submittedName>
</protein>
<gene>
    <name evidence="1" type="ORF">OSB1V03_LOCUS9333</name>
</gene>
<sequence>MNGLHIRRKRDSDIIGWLTERRKERKAMLTAIGDHMKRWLNWEMSAKDQEVLRKYYLKLKNTFPKPADSVVNIKTPKMNYTNPEFRAFCKDPTFTDADSSLDGSEILIFKGNKFFVMENLRYGSGVLMASGSTDKLLPNFDSNGLTSMATVQEGQLRGYVFAFYNSQMMSGWSPSGYVRVKHTNQFKKSLTPSLPKNGFETVFHNRDIKDPLLIGLNGDKVYYYKIVKNSFIKVKETTTDKSEENFPSGVTTAFSLPNRFVYMFRNDTFCVRELYYESDDKIYLRCDIWLDTRIFLGCYGENDPPFSLANYNSLRTSAEADDLCQDISSISITKAVNPLHILIFRGTKYWTLTGFPYKSIVLNVSSAEDKWEGFESSPDTAMIVSEGFQLRGNLFAFKDEEYIQWKSNFKRHQKDKKFLKINAILQNSDLLNPIIVMFANDLIYYVSTNGTGLQILKSVAYDACDEKWPTGVTAAYYINPDNIYLFRGDSYCLRAWSCNEEKTDCFVCNSVHKTSRHESRLKTITTKLAIRRANEGLTGTADDTADQTVIIQ</sequence>
<evidence type="ECO:0000313" key="2">
    <source>
        <dbReference type="Proteomes" id="UP000759131"/>
    </source>
</evidence>
<keyword evidence="2" id="KW-1185">Reference proteome</keyword>
<dbReference type="Proteomes" id="UP000759131">
    <property type="component" value="Unassembled WGS sequence"/>
</dbReference>
<dbReference type="AlphaFoldDB" id="A0A7R9Q2E8"/>
<dbReference type="Gene3D" id="2.110.10.10">
    <property type="entry name" value="Hemopexin-like domain"/>
    <property type="match status" value="2"/>
</dbReference>
<reference evidence="1" key="1">
    <citation type="submission" date="2020-11" db="EMBL/GenBank/DDBJ databases">
        <authorList>
            <person name="Tran Van P."/>
        </authorList>
    </citation>
    <scope>NUCLEOTIDE SEQUENCE</scope>
</reference>
<dbReference type="InterPro" id="IPR036375">
    <property type="entry name" value="Hemopexin-like_dom_sf"/>
</dbReference>